<dbReference type="GO" id="GO:0005829">
    <property type="term" value="C:cytosol"/>
    <property type="evidence" value="ECO:0007669"/>
    <property type="project" value="TreeGrafter"/>
</dbReference>
<dbReference type="AlphaFoldDB" id="A0A919VV14"/>
<accession>A0A919VV14</accession>
<dbReference type="Pfam" id="PF00296">
    <property type="entry name" value="Bac_luciferase"/>
    <property type="match status" value="1"/>
</dbReference>
<dbReference type="SUPFAM" id="SSF51679">
    <property type="entry name" value="Bacterial luciferase-like"/>
    <property type="match status" value="1"/>
</dbReference>
<evidence type="ECO:0000313" key="4">
    <source>
        <dbReference type="Proteomes" id="UP000680865"/>
    </source>
</evidence>
<dbReference type="PANTHER" id="PTHR30137:SF6">
    <property type="entry name" value="LUCIFERASE-LIKE MONOOXYGENASE"/>
    <property type="match status" value="1"/>
</dbReference>
<dbReference type="InterPro" id="IPR050766">
    <property type="entry name" value="Bact_Lucif_Oxidored"/>
</dbReference>
<keyword evidence="4" id="KW-1185">Reference proteome</keyword>
<feature type="domain" description="Luciferase-like" evidence="2">
    <location>
        <begin position="47"/>
        <end position="330"/>
    </location>
</feature>
<proteinExistence type="predicted"/>
<dbReference type="Gene3D" id="3.20.20.30">
    <property type="entry name" value="Luciferase-like domain"/>
    <property type="match status" value="1"/>
</dbReference>
<evidence type="ECO:0000313" key="3">
    <source>
        <dbReference type="EMBL" id="GIM76255.1"/>
    </source>
</evidence>
<dbReference type="PANTHER" id="PTHR30137">
    <property type="entry name" value="LUCIFERASE-LIKE MONOOXYGENASE"/>
    <property type="match status" value="1"/>
</dbReference>
<evidence type="ECO:0000256" key="1">
    <source>
        <dbReference type="ARBA" id="ARBA00007789"/>
    </source>
</evidence>
<evidence type="ECO:0000259" key="2">
    <source>
        <dbReference type="Pfam" id="PF00296"/>
    </source>
</evidence>
<gene>
    <name evidence="3" type="ORF">Aco04nite_49460</name>
</gene>
<dbReference type="GO" id="GO:0016705">
    <property type="term" value="F:oxidoreductase activity, acting on paired donors, with incorporation or reduction of molecular oxygen"/>
    <property type="evidence" value="ECO:0007669"/>
    <property type="project" value="InterPro"/>
</dbReference>
<sequence length="359" mass="37716">MRGNFYVGTGPYRRDAWSVGHGNKAPRPGAEIVVINAGVRLSLLDRSRTRTGETEAAALRGTVARANHAERLGYHRFWVAEHHGVPGIAGAAPAVLLAAVAAATTTIRLGSAGVMLPHHQPLVVAEQFATLTAFAPGRVDLGLGRSPGFTPPVRRALRQTDSDFAADLTELRDFLTGTAEITLHPQPAAPIPLYVLATGTGLRIAARLGLPVIVGGPLLGDDGAEALAGYRHTFEPSEQQAEPWVAISLDVLVADTPSEAADLLLPEAWAMAQGRTTGAFPPLEPVAAVRAATRTPRQQHYLDRTAAAAITGTPEQVAHRLTDLLDRTGAAELVAAGSTFDRDALHASDAALAAMFARP</sequence>
<protein>
    <submittedName>
        <fullName evidence="3">Methylene-tetrahydromethanopterin reductase</fullName>
    </submittedName>
</protein>
<dbReference type="NCBIfam" id="TIGR03558">
    <property type="entry name" value="oxido_grp_1"/>
    <property type="match status" value="1"/>
</dbReference>
<organism evidence="3 4">
    <name type="scientific">Winogradskya consettensis</name>
    <dbReference type="NCBI Taxonomy" id="113560"/>
    <lineage>
        <taxon>Bacteria</taxon>
        <taxon>Bacillati</taxon>
        <taxon>Actinomycetota</taxon>
        <taxon>Actinomycetes</taxon>
        <taxon>Micromonosporales</taxon>
        <taxon>Micromonosporaceae</taxon>
        <taxon>Winogradskya</taxon>
    </lineage>
</organism>
<dbReference type="EMBL" id="BOQP01000027">
    <property type="protein sequence ID" value="GIM76255.1"/>
    <property type="molecule type" value="Genomic_DNA"/>
</dbReference>
<reference evidence="3" key="1">
    <citation type="submission" date="2021-03" db="EMBL/GenBank/DDBJ databases">
        <title>Whole genome shotgun sequence of Actinoplanes consettensis NBRC 14913.</title>
        <authorList>
            <person name="Komaki H."/>
            <person name="Tamura T."/>
        </authorList>
    </citation>
    <scope>NUCLEOTIDE SEQUENCE</scope>
    <source>
        <strain evidence="3">NBRC 14913</strain>
    </source>
</reference>
<dbReference type="InterPro" id="IPR011251">
    <property type="entry name" value="Luciferase-like_dom"/>
</dbReference>
<comment type="caution">
    <text evidence="3">The sequence shown here is derived from an EMBL/GenBank/DDBJ whole genome shotgun (WGS) entry which is preliminary data.</text>
</comment>
<name>A0A919VV14_9ACTN</name>
<dbReference type="InterPro" id="IPR019949">
    <property type="entry name" value="CmoO-like"/>
</dbReference>
<comment type="similarity">
    <text evidence="1">To bacterial alkanal monooxygenase alpha and beta chains.</text>
</comment>
<dbReference type="InterPro" id="IPR036661">
    <property type="entry name" value="Luciferase-like_sf"/>
</dbReference>
<dbReference type="Proteomes" id="UP000680865">
    <property type="component" value="Unassembled WGS sequence"/>
</dbReference>